<evidence type="ECO:0000256" key="14">
    <source>
        <dbReference type="ARBA" id="ARBA00032717"/>
    </source>
</evidence>
<comment type="function">
    <text evidence="10">Cytochrome bo(3) ubiquinol terminal oxidase is the component of the aerobic respiratory chain of E.coli that predominates when cells are grown at high aeration. Has proton pump activity across the membrane in addition to electron transfer, pumping 2 protons/electron.</text>
</comment>
<dbReference type="PANTHER" id="PTHR11403">
    <property type="entry name" value="CYTOCHROME C OXIDASE SUBUNIT III"/>
    <property type="match status" value="1"/>
</dbReference>
<evidence type="ECO:0000256" key="15">
    <source>
        <dbReference type="RuleBase" id="RU003376"/>
    </source>
</evidence>
<keyword evidence="20" id="KW-1185">Reference proteome</keyword>
<dbReference type="InterPro" id="IPR035973">
    <property type="entry name" value="Cyt_c_oxidase_su3-like_sf"/>
</dbReference>
<evidence type="ECO:0000313" key="20">
    <source>
        <dbReference type="Proteomes" id="UP000218151"/>
    </source>
</evidence>
<feature type="transmembrane region" description="Helical" evidence="17">
    <location>
        <begin position="82"/>
        <end position="103"/>
    </location>
</feature>
<evidence type="ECO:0000256" key="17">
    <source>
        <dbReference type="SAM" id="Phobius"/>
    </source>
</evidence>
<evidence type="ECO:0000256" key="7">
    <source>
        <dbReference type="ARBA" id="ARBA00022989"/>
    </source>
</evidence>
<gene>
    <name evidence="19" type="ORF">CKY28_10215</name>
</gene>
<dbReference type="GO" id="GO:0004129">
    <property type="term" value="F:cytochrome-c oxidase activity"/>
    <property type="evidence" value="ECO:0007669"/>
    <property type="project" value="InterPro"/>
</dbReference>
<comment type="caution">
    <text evidence="19">The sequence shown here is derived from an EMBL/GenBank/DDBJ whole genome shotgun (WGS) entry which is preliminary data.</text>
</comment>
<dbReference type="FunFam" id="1.20.120.80:FF:000001">
    <property type="entry name" value="Cytochrome (Ubi)quinol oxidase subunit III"/>
    <property type="match status" value="1"/>
</dbReference>
<comment type="subcellular location">
    <subcellularLocation>
        <location evidence="1 15">Cell membrane</location>
        <topology evidence="1 15">Multi-pass membrane protein</topology>
    </subcellularLocation>
</comment>
<dbReference type="CDD" id="cd02863">
    <property type="entry name" value="Ubiquinol_oxidase_III"/>
    <property type="match status" value="1"/>
</dbReference>
<evidence type="ECO:0000259" key="18">
    <source>
        <dbReference type="PROSITE" id="PS50253"/>
    </source>
</evidence>
<evidence type="ECO:0000256" key="2">
    <source>
        <dbReference type="ARBA" id="ARBA00010581"/>
    </source>
</evidence>
<comment type="similarity">
    <text evidence="2 15">Belongs to the cytochrome c oxidase subunit 3 family.</text>
</comment>
<dbReference type="InterPro" id="IPR024791">
    <property type="entry name" value="Cyt_c/ubiquinol_Oxase_su3"/>
</dbReference>
<feature type="region of interest" description="Disordered" evidence="16">
    <location>
        <begin position="1"/>
        <end position="25"/>
    </location>
</feature>
<evidence type="ECO:0000256" key="16">
    <source>
        <dbReference type="SAM" id="MobiDB-lite"/>
    </source>
</evidence>
<feature type="transmembrane region" description="Helical" evidence="17">
    <location>
        <begin position="149"/>
        <end position="171"/>
    </location>
</feature>
<reference evidence="20" key="1">
    <citation type="submission" date="2017-09" db="EMBL/GenBank/DDBJ databases">
        <authorList>
            <person name="Feng G."/>
            <person name="Zhu H."/>
        </authorList>
    </citation>
    <scope>NUCLEOTIDE SEQUENCE [LARGE SCALE GENOMIC DNA]</scope>
    <source>
        <strain evidence="20">1PNM-20</strain>
    </source>
</reference>
<sequence>MSARSTQAYAGAHGDPNRLGHGEGPSISELGPAPKRIIVGYGFWIFLLSDFIMFAAFFAGYAVLVGETAGGPSGRELFDLRFVAGETALLLLSSFTCGMATIGAAARSQWWFQIAMAWTALLGAGFLGMELWEFAHLIGEGAGPDRSAFLSSFFALVGLHGLHVLAGLLWLLTMMAQVLAKGFREDIQRRILCWALFWHALDIIWIALFTVVYLFGARA</sequence>
<evidence type="ECO:0000256" key="1">
    <source>
        <dbReference type="ARBA" id="ARBA00004651"/>
    </source>
</evidence>
<feature type="domain" description="Heme-copper oxidase subunit III family profile" evidence="18">
    <location>
        <begin position="41"/>
        <end position="217"/>
    </location>
</feature>
<dbReference type="Pfam" id="PF00510">
    <property type="entry name" value="COX3"/>
    <property type="match status" value="1"/>
</dbReference>
<evidence type="ECO:0000256" key="13">
    <source>
        <dbReference type="ARBA" id="ARBA00032189"/>
    </source>
</evidence>
<dbReference type="PROSITE" id="PS50253">
    <property type="entry name" value="COX3"/>
    <property type="match status" value="1"/>
</dbReference>
<evidence type="ECO:0000256" key="6">
    <source>
        <dbReference type="ARBA" id="ARBA00022692"/>
    </source>
</evidence>
<evidence type="ECO:0000256" key="3">
    <source>
        <dbReference type="ARBA" id="ARBA00011700"/>
    </source>
</evidence>
<dbReference type="InterPro" id="IPR033946">
    <property type="entry name" value="Ubiquinol_oxase_su3_dom"/>
</dbReference>
<accession>A0A2A2SFE0</accession>
<dbReference type="AlphaFoldDB" id="A0A2A2SFE0"/>
<feature type="transmembrane region" description="Helical" evidence="17">
    <location>
        <begin position="191"/>
        <end position="215"/>
    </location>
</feature>
<dbReference type="GO" id="GO:0016491">
    <property type="term" value="F:oxidoreductase activity"/>
    <property type="evidence" value="ECO:0007669"/>
    <property type="project" value="UniProtKB-KW"/>
</dbReference>
<keyword evidence="5" id="KW-1003">Cell membrane</keyword>
<evidence type="ECO:0000256" key="8">
    <source>
        <dbReference type="ARBA" id="ARBA00023002"/>
    </source>
</evidence>
<dbReference type="InterPro" id="IPR013833">
    <property type="entry name" value="Cyt_c_oxidase_su3_a-hlx"/>
</dbReference>
<keyword evidence="7 17" id="KW-1133">Transmembrane helix</keyword>
<dbReference type="RefSeq" id="WP_095998210.1">
    <property type="nucleotide sequence ID" value="NZ_NSLI01000003.1"/>
</dbReference>
<feature type="transmembrane region" description="Helical" evidence="17">
    <location>
        <begin position="110"/>
        <end position="129"/>
    </location>
</feature>
<dbReference type="EMBL" id="NSLI01000003">
    <property type="protein sequence ID" value="PAX07967.1"/>
    <property type="molecule type" value="Genomic_DNA"/>
</dbReference>
<feature type="transmembrane region" description="Helical" evidence="17">
    <location>
        <begin position="38"/>
        <end position="62"/>
    </location>
</feature>
<dbReference type="GO" id="GO:0019646">
    <property type="term" value="P:aerobic electron transport chain"/>
    <property type="evidence" value="ECO:0007669"/>
    <property type="project" value="InterPro"/>
</dbReference>
<evidence type="ECO:0000256" key="10">
    <source>
        <dbReference type="ARBA" id="ARBA00025694"/>
    </source>
</evidence>
<keyword evidence="8" id="KW-0560">Oxidoreductase</keyword>
<evidence type="ECO:0000256" key="12">
    <source>
        <dbReference type="ARBA" id="ARBA00031884"/>
    </source>
</evidence>
<comment type="subunit">
    <text evidence="3">Heterooctamer of two A chains, two B chains, two C chains and two D chains.</text>
</comment>
<dbReference type="Proteomes" id="UP000218151">
    <property type="component" value="Unassembled WGS sequence"/>
</dbReference>
<dbReference type="Gene3D" id="1.20.120.80">
    <property type="entry name" value="Cytochrome c oxidase, subunit III, four-helix bundle"/>
    <property type="match status" value="1"/>
</dbReference>
<evidence type="ECO:0000256" key="5">
    <source>
        <dbReference type="ARBA" id="ARBA00022475"/>
    </source>
</evidence>
<evidence type="ECO:0000313" key="19">
    <source>
        <dbReference type="EMBL" id="PAX07967.1"/>
    </source>
</evidence>
<dbReference type="InterPro" id="IPR000298">
    <property type="entry name" value="Cyt_c_oxidase-like_su3"/>
</dbReference>
<keyword evidence="9 17" id="KW-0472">Membrane</keyword>
<organism evidence="19 20">
    <name type="scientific">Sphingomonas lenta</name>
    <dbReference type="NCBI Taxonomy" id="1141887"/>
    <lineage>
        <taxon>Bacteria</taxon>
        <taxon>Pseudomonadati</taxon>
        <taxon>Pseudomonadota</taxon>
        <taxon>Alphaproteobacteria</taxon>
        <taxon>Sphingomonadales</taxon>
        <taxon>Sphingomonadaceae</taxon>
        <taxon>Sphingomonas</taxon>
    </lineage>
</organism>
<evidence type="ECO:0000256" key="4">
    <source>
        <dbReference type="ARBA" id="ARBA00014687"/>
    </source>
</evidence>
<dbReference type="PANTHER" id="PTHR11403:SF2">
    <property type="entry name" value="CYTOCHROME BO(3) UBIQUINOL OXIDASE SUBUNIT 3"/>
    <property type="match status" value="1"/>
</dbReference>
<protein>
    <recommendedName>
        <fullName evidence="4">Cytochrome bo(3) ubiquinol oxidase subunit 3</fullName>
    </recommendedName>
    <alternativeName>
        <fullName evidence="13">Cytochrome o ubiquinol oxidase subunit 3</fullName>
    </alternativeName>
    <alternativeName>
        <fullName evidence="11">Oxidase bo(3) subunit 3</fullName>
    </alternativeName>
    <alternativeName>
        <fullName evidence="14">Ubiquinol oxidase polypeptide III</fullName>
    </alternativeName>
    <alternativeName>
        <fullName evidence="12">Ubiquinol oxidase subunit 3</fullName>
    </alternativeName>
</protein>
<name>A0A2A2SFE0_9SPHN</name>
<dbReference type="SUPFAM" id="SSF81452">
    <property type="entry name" value="Cytochrome c oxidase subunit III-like"/>
    <property type="match status" value="1"/>
</dbReference>
<evidence type="ECO:0000256" key="9">
    <source>
        <dbReference type="ARBA" id="ARBA00023136"/>
    </source>
</evidence>
<keyword evidence="6 15" id="KW-0812">Transmembrane</keyword>
<dbReference type="OrthoDB" id="9810850at2"/>
<evidence type="ECO:0000256" key="11">
    <source>
        <dbReference type="ARBA" id="ARBA00030072"/>
    </source>
</evidence>
<proteinExistence type="inferred from homology"/>
<dbReference type="GO" id="GO:0005886">
    <property type="term" value="C:plasma membrane"/>
    <property type="evidence" value="ECO:0007669"/>
    <property type="project" value="UniProtKB-SubCell"/>
</dbReference>